<dbReference type="GeneID" id="56475058"/>
<reference evidence="1 2" key="1">
    <citation type="submission" date="2016-10" db="EMBL/GenBank/DDBJ databases">
        <title>The whole genome sequencing and assembly of Bacillus simplex DSM 1321 strain.</title>
        <authorList>
            <person name="Park M.-K."/>
            <person name="Lee Y.-J."/>
            <person name="Yi H."/>
            <person name="Bahn Y.-S."/>
            <person name="Kim J.F."/>
            <person name="Lee D.-W."/>
        </authorList>
    </citation>
    <scope>NUCLEOTIDE SEQUENCE [LARGE SCALE GENOMIC DNA]</scope>
    <source>
        <strain evidence="1 2">DSM 1321</strain>
    </source>
</reference>
<dbReference type="OrthoDB" id="9974663at2"/>
<evidence type="ECO:0000313" key="2">
    <source>
        <dbReference type="Proteomes" id="UP000214618"/>
    </source>
</evidence>
<dbReference type="Gene3D" id="3.30.1380.10">
    <property type="match status" value="1"/>
</dbReference>
<accession>A0A223EL71</accession>
<organism evidence="1 2">
    <name type="scientific">Peribacillus simplex NBRC 15720 = DSM 1321</name>
    <dbReference type="NCBI Taxonomy" id="1349754"/>
    <lineage>
        <taxon>Bacteria</taxon>
        <taxon>Bacillati</taxon>
        <taxon>Bacillota</taxon>
        <taxon>Bacilli</taxon>
        <taxon>Bacillales</taxon>
        <taxon>Bacillaceae</taxon>
        <taxon>Peribacillus</taxon>
    </lineage>
</organism>
<dbReference type="AlphaFoldDB" id="A0A223EL71"/>
<proteinExistence type="predicted"/>
<dbReference type="Proteomes" id="UP000214618">
    <property type="component" value="Chromosome"/>
</dbReference>
<dbReference type="RefSeq" id="WP_063232803.1">
    <property type="nucleotide sequence ID" value="NZ_BCVO01000003.1"/>
</dbReference>
<dbReference type="EMBL" id="CP017704">
    <property type="protein sequence ID" value="ASS95990.1"/>
    <property type="molecule type" value="Genomic_DNA"/>
</dbReference>
<sequence length="70" mass="8017">MGSGMNPVVKERILELVKLAYEVEKFIQITAGYRNFPEQNELYERGRRNKSKPIVTFAKGANPCITMDLL</sequence>
<evidence type="ECO:0000313" key="1">
    <source>
        <dbReference type="EMBL" id="ASS95990.1"/>
    </source>
</evidence>
<gene>
    <name evidence="1" type="ORF">BS1321_20020</name>
</gene>
<name>A0A223EL71_9BACI</name>
<dbReference type="InterPro" id="IPR009045">
    <property type="entry name" value="Zn_M74/Hedgehog-like"/>
</dbReference>
<protein>
    <submittedName>
        <fullName evidence="1">Uncharacterized protein</fullName>
    </submittedName>
</protein>